<dbReference type="RefSeq" id="WP_128938391.1">
    <property type="nucleotide sequence ID" value="NZ_RDRA01000003.1"/>
</dbReference>
<accession>A0ABY0DQK9</accession>
<evidence type="ECO:0000256" key="1">
    <source>
        <dbReference type="ARBA" id="ARBA00008898"/>
    </source>
</evidence>
<dbReference type="PANTHER" id="PTHR30466:SF11">
    <property type="entry name" value="FLAVIN-DEPENDENT MONOOXYGENASE, REDUCTASE SUBUNIT HSAB"/>
    <property type="match status" value="1"/>
</dbReference>
<dbReference type="Pfam" id="PF01613">
    <property type="entry name" value="Flavin_Reduct"/>
    <property type="match status" value="1"/>
</dbReference>
<keyword evidence="5" id="KW-1185">Reference proteome</keyword>
<comment type="caution">
    <text evidence="4">The sequence shown here is derived from an EMBL/GenBank/DDBJ whole genome shotgun (WGS) entry which is preliminary data.</text>
</comment>
<protein>
    <submittedName>
        <fullName evidence="4">Flavin reductase</fullName>
    </submittedName>
</protein>
<organism evidence="4 5">
    <name type="scientific">Bradyrhizobium zhanjiangense</name>
    <dbReference type="NCBI Taxonomy" id="1325107"/>
    <lineage>
        <taxon>Bacteria</taxon>
        <taxon>Pseudomonadati</taxon>
        <taxon>Pseudomonadota</taxon>
        <taxon>Alphaproteobacteria</taxon>
        <taxon>Hyphomicrobiales</taxon>
        <taxon>Nitrobacteraceae</taxon>
        <taxon>Bradyrhizobium</taxon>
    </lineage>
</organism>
<keyword evidence="2" id="KW-0560">Oxidoreductase</keyword>
<dbReference type="InterPro" id="IPR002563">
    <property type="entry name" value="Flavin_Rdtase-like_dom"/>
</dbReference>
<reference evidence="4 5" key="1">
    <citation type="submission" date="2018-10" db="EMBL/GenBank/DDBJ databases">
        <title>Bradyrhizobium sp. nov., isolated from effective nodules of peanut in China.</title>
        <authorList>
            <person name="Li Y."/>
        </authorList>
    </citation>
    <scope>NUCLEOTIDE SEQUENCE [LARGE SCALE GENOMIC DNA]</scope>
    <source>
        <strain evidence="4 5">CCBAU 51781</strain>
    </source>
</reference>
<dbReference type="SUPFAM" id="SSF50475">
    <property type="entry name" value="FMN-binding split barrel"/>
    <property type="match status" value="1"/>
</dbReference>
<dbReference type="PANTHER" id="PTHR30466">
    <property type="entry name" value="FLAVIN REDUCTASE"/>
    <property type="match status" value="1"/>
</dbReference>
<dbReference type="EMBL" id="RDRA01000003">
    <property type="protein sequence ID" value="RXG98201.1"/>
    <property type="molecule type" value="Genomic_DNA"/>
</dbReference>
<dbReference type="SMART" id="SM00903">
    <property type="entry name" value="Flavin_Reduct"/>
    <property type="match status" value="1"/>
</dbReference>
<evidence type="ECO:0000259" key="3">
    <source>
        <dbReference type="SMART" id="SM00903"/>
    </source>
</evidence>
<gene>
    <name evidence="4" type="ORF">EAS62_04730</name>
</gene>
<sequence>MAHQKPQGADRHSVDATEFRRAMGNLAGGVAIVATGADADRRGLTVSSVTSLCMDPPCLLVGINASSETHDAILANGSFAVSLLGSGQQDLALRFAGRDGVKGAQRFATAPWDQGLLDVPVLRDAIGAVECELYQHQAVGTHGIFIGRIVATHGGDGGPLVNFQGALRTLLHS</sequence>
<dbReference type="InterPro" id="IPR050268">
    <property type="entry name" value="NADH-dep_flavin_reductase"/>
</dbReference>
<name>A0ABY0DQK9_9BRAD</name>
<evidence type="ECO:0000313" key="4">
    <source>
        <dbReference type="EMBL" id="RXG98201.1"/>
    </source>
</evidence>
<dbReference type="Gene3D" id="2.30.110.10">
    <property type="entry name" value="Electron Transport, Fmn-binding Protein, Chain A"/>
    <property type="match status" value="1"/>
</dbReference>
<feature type="domain" description="Flavin reductase like" evidence="3">
    <location>
        <begin position="23"/>
        <end position="169"/>
    </location>
</feature>
<dbReference type="InterPro" id="IPR012349">
    <property type="entry name" value="Split_barrel_FMN-bd"/>
</dbReference>
<dbReference type="Proteomes" id="UP000289946">
    <property type="component" value="Unassembled WGS sequence"/>
</dbReference>
<evidence type="ECO:0000313" key="5">
    <source>
        <dbReference type="Proteomes" id="UP000289946"/>
    </source>
</evidence>
<comment type="similarity">
    <text evidence="1">Belongs to the non-flavoprotein flavin reductase family.</text>
</comment>
<proteinExistence type="inferred from homology"/>
<evidence type="ECO:0000256" key="2">
    <source>
        <dbReference type="ARBA" id="ARBA00023002"/>
    </source>
</evidence>